<reference evidence="10" key="1">
    <citation type="submission" date="2020-08" db="EMBL/GenBank/DDBJ databases">
        <title>Genome sequencing and assembly of the red palm weevil Rhynchophorus ferrugineus.</title>
        <authorList>
            <person name="Dias G.B."/>
            <person name="Bergman C.M."/>
            <person name="Manee M."/>
        </authorList>
    </citation>
    <scope>NUCLEOTIDE SEQUENCE</scope>
    <source>
        <strain evidence="10">AA-2017</strain>
        <tissue evidence="10">Whole larva</tissue>
    </source>
</reference>
<evidence type="ECO:0000256" key="2">
    <source>
        <dbReference type="ARBA" id="ARBA00022448"/>
    </source>
</evidence>
<evidence type="ECO:0000256" key="1">
    <source>
        <dbReference type="ARBA" id="ARBA00009510"/>
    </source>
</evidence>
<dbReference type="GO" id="GO:0000973">
    <property type="term" value="P:post-transcriptional tethering of RNA polymerase II gene DNA at nuclear periphery"/>
    <property type="evidence" value="ECO:0007669"/>
    <property type="project" value="TreeGrafter"/>
</dbReference>
<comment type="subunit">
    <text evidence="9">Part of the nuclear pore complex (NPC).</text>
</comment>
<name>A0A834M7P6_RHYFE</name>
<dbReference type="InterPro" id="IPR007252">
    <property type="entry name" value="Nup84/Nup107"/>
</dbReference>
<evidence type="ECO:0000256" key="4">
    <source>
        <dbReference type="ARBA" id="ARBA00022927"/>
    </source>
</evidence>
<keyword evidence="6 9" id="KW-0906">Nuclear pore complex</keyword>
<comment type="caution">
    <text evidence="10">The sequence shown here is derived from an EMBL/GenBank/DDBJ whole genome shotgun (WGS) entry which is preliminary data.</text>
</comment>
<dbReference type="OrthoDB" id="3098at2759"/>
<dbReference type="PANTHER" id="PTHR13003:SF2">
    <property type="entry name" value="NUCLEAR PORE COMPLEX PROTEIN NUP107"/>
    <property type="match status" value="1"/>
</dbReference>
<dbReference type="FunFam" id="1.10.3450.20:FF:000001">
    <property type="entry name" value="Nuclear pore complex protein"/>
    <property type="match status" value="1"/>
</dbReference>
<dbReference type="AlphaFoldDB" id="A0A834M7P6"/>
<keyword evidence="2 9" id="KW-0813">Transport</keyword>
<dbReference type="EMBL" id="JAACXV010014208">
    <property type="protein sequence ID" value="KAF7269580.1"/>
    <property type="molecule type" value="Genomic_DNA"/>
</dbReference>
<keyword evidence="7 9" id="KW-0472">Membrane</keyword>
<dbReference type="Proteomes" id="UP000625711">
    <property type="component" value="Unassembled WGS sequence"/>
</dbReference>
<dbReference type="GO" id="GO:0006606">
    <property type="term" value="P:protein import into nucleus"/>
    <property type="evidence" value="ECO:0007669"/>
    <property type="project" value="TreeGrafter"/>
</dbReference>
<dbReference type="GO" id="GO:0006406">
    <property type="term" value="P:mRNA export from nucleus"/>
    <property type="evidence" value="ECO:0007669"/>
    <property type="project" value="TreeGrafter"/>
</dbReference>
<dbReference type="GO" id="GO:0017056">
    <property type="term" value="F:structural constituent of nuclear pore"/>
    <property type="evidence" value="ECO:0007669"/>
    <property type="project" value="UniProtKB-UniRule"/>
</dbReference>
<evidence type="ECO:0000256" key="7">
    <source>
        <dbReference type="ARBA" id="ARBA00023136"/>
    </source>
</evidence>
<evidence type="ECO:0000313" key="10">
    <source>
        <dbReference type="EMBL" id="KAF7269580.1"/>
    </source>
</evidence>
<dbReference type="Gene3D" id="1.20.190.50">
    <property type="match status" value="1"/>
</dbReference>
<dbReference type="Gene3D" id="1.10.3450.20">
    <property type="match status" value="1"/>
</dbReference>
<protein>
    <recommendedName>
        <fullName evidence="9">Nuclear pore complex protein</fullName>
    </recommendedName>
</protein>
<dbReference type="PANTHER" id="PTHR13003">
    <property type="entry name" value="NUP107-RELATED"/>
    <property type="match status" value="1"/>
</dbReference>
<organism evidence="10 11">
    <name type="scientific">Rhynchophorus ferrugineus</name>
    <name type="common">Red palm weevil</name>
    <name type="synonym">Curculio ferrugineus</name>
    <dbReference type="NCBI Taxonomy" id="354439"/>
    <lineage>
        <taxon>Eukaryota</taxon>
        <taxon>Metazoa</taxon>
        <taxon>Ecdysozoa</taxon>
        <taxon>Arthropoda</taxon>
        <taxon>Hexapoda</taxon>
        <taxon>Insecta</taxon>
        <taxon>Pterygota</taxon>
        <taxon>Neoptera</taxon>
        <taxon>Endopterygota</taxon>
        <taxon>Coleoptera</taxon>
        <taxon>Polyphaga</taxon>
        <taxon>Cucujiformia</taxon>
        <taxon>Curculionidae</taxon>
        <taxon>Dryophthorinae</taxon>
        <taxon>Rhynchophorus</taxon>
    </lineage>
</organism>
<proteinExistence type="inferred from homology"/>
<dbReference type="GO" id="GO:0031965">
    <property type="term" value="C:nuclear membrane"/>
    <property type="evidence" value="ECO:0007669"/>
    <property type="project" value="UniProtKB-SubCell"/>
</dbReference>
<comment type="similarity">
    <text evidence="1 9">Belongs to the nucleoporin Nup84/Nup107 family.</text>
</comment>
<keyword evidence="5 9" id="KW-0811">Translocation</keyword>
<sequence>MDNDLNRSVRLLEDALSTPSRGLFKKPQKSLNELTNMSLTLAPHELQRLNTTQYLYNETMTDLLQQDKTLTGSVIQNETPWKTTVDSLYTEFFEVLQGYTANKDILEIVSELACCCSDALKVIRGLHSKAVVNNIEEENWLEKERDTWRLLFILYQDRFMSQNVMDEDIPIQYFGKSEKICVENLFKRESLVRECQLVIDWLEAEASEKEDKTLHFSDSTVGWENTLHQLESSDTIAFGSSRQIVDKLDPDAPHYQKKCLHDLDADDEQRLNRYIFEQIRCGKLEEAEKLARQCGHAWKAAIFEGWRLFHDPNIKETTTDTDDGYEDMEVNELKDIEGNSNRDIWKIMALRFCKQDWISLYERASVGVFCGHINSVLPVCNSWEDCLWAYMKSMVDIRVESEIRDCCTKNNKYLPLPDEYWLQRMSLNDVFANMESSKNRNVREQSKEPEHIIQKYIILDEIPSLLKELEEWVEGANVSVHFLRFAAHLVLFLDQIGHGNKQYSIEKVLEAYIKRLMDMKETRLVAFYVSKLSPSNQIQIYAQYLEYILEYDERKVALEYAEECGLDVLSVARQVVENIRRRPEELDNVGNLQQKLTETDTFKISSIDWLLFYDSQRADAMAQTNALMFNFLTLGKLDAAQLAFDKLPNDSVKLVSDEHGEKNTKIVQTVKEHLSYKSYLEAYEAFNEWFKQAKSKPIEPEELPESAQFPEKVAHQHRVSQYKAELERWKLTTSHLSKSAKALLYNVLLFPEGWLVGAKDAQHLRKLVIPEITTLLYSVLSESELHQECVQLADVIAAESHCLYKDFSREQIANLLFKISESSLILTTLNKDAWGNEITA</sequence>
<evidence type="ECO:0000256" key="5">
    <source>
        <dbReference type="ARBA" id="ARBA00023010"/>
    </source>
</evidence>
<evidence type="ECO:0000256" key="9">
    <source>
        <dbReference type="RuleBase" id="RU365072"/>
    </source>
</evidence>
<dbReference type="Pfam" id="PF04121">
    <property type="entry name" value="Nup84_Nup100"/>
    <property type="match status" value="1"/>
</dbReference>
<evidence type="ECO:0000313" key="11">
    <source>
        <dbReference type="Proteomes" id="UP000625711"/>
    </source>
</evidence>
<accession>A0A834M7P6</accession>
<keyword evidence="4" id="KW-0653">Protein transport</keyword>
<keyword evidence="3" id="KW-0509">mRNA transport</keyword>
<gene>
    <name evidence="10" type="ORF">GWI33_017361</name>
</gene>
<evidence type="ECO:0000256" key="6">
    <source>
        <dbReference type="ARBA" id="ARBA00023132"/>
    </source>
</evidence>
<keyword evidence="11" id="KW-1185">Reference proteome</keyword>
<comment type="subcellular location">
    <subcellularLocation>
        <location evidence="9">Nucleus</location>
        <location evidence="9">Nuclear pore complex</location>
    </subcellularLocation>
    <subcellularLocation>
        <location evidence="9">Nucleus membrane</location>
    </subcellularLocation>
</comment>
<comment type="function">
    <text evidence="9">Functions as a component of the nuclear pore complex (NPC).</text>
</comment>
<evidence type="ECO:0000256" key="8">
    <source>
        <dbReference type="ARBA" id="ARBA00023242"/>
    </source>
</evidence>
<dbReference type="GO" id="GO:0031080">
    <property type="term" value="C:nuclear pore outer ring"/>
    <property type="evidence" value="ECO:0007669"/>
    <property type="project" value="TreeGrafter"/>
</dbReference>
<keyword evidence="8 9" id="KW-0539">Nucleus</keyword>
<evidence type="ECO:0000256" key="3">
    <source>
        <dbReference type="ARBA" id="ARBA00022816"/>
    </source>
</evidence>